<dbReference type="InterPro" id="IPR001460">
    <property type="entry name" value="PCN-bd_Tpept"/>
</dbReference>
<dbReference type="GO" id="GO:0071972">
    <property type="term" value="F:peptidoglycan L,D-transpeptidase activity"/>
    <property type="evidence" value="ECO:0007669"/>
    <property type="project" value="TreeGrafter"/>
</dbReference>
<gene>
    <name evidence="19" type="primary">mrdA</name>
    <name evidence="19" type="ORF">FHE65_06495</name>
    <name evidence="18" type="ORF">FHE65_11775</name>
</gene>
<dbReference type="GO" id="GO:0008658">
    <property type="term" value="F:penicillin binding"/>
    <property type="evidence" value="ECO:0007669"/>
    <property type="project" value="InterPro"/>
</dbReference>
<evidence type="ECO:0000256" key="4">
    <source>
        <dbReference type="ARBA" id="ARBA00022475"/>
    </source>
</evidence>
<keyword evidence="12 15" id="KW-0472">Membrane</keyword>
<dbReference type="GO" id="GO:0009002">
    <property type="term" value="F:serine-type D-Ala-D-Ala carboxypeptidase activity"/>
    <property type="evidence" value="ECO:0007669"/>
    <property type="project" value="UniProtKB-EC"/>
</dbReference>
<keyword evidence="11 15" id="KW-1133">Transmembrane helix</keyword>
<comment type="subcellular location">
    <subcellularLocation>
        <location evidence="2">Cell membrane</location>
    </subcellularLocation>
    <subcellularLocation>
        <location evidence="1">Membrane</location>
        <topology evidence="1">Single-pass membrane protein</topology>
    </subcellularLocation>
</comment>
<evidence type="ECO:0000256" key="10">
    <source>
        <dbReference type="ARBA" id="ARBA00022984"/>
    </source>
</evidence>
<comment type="similarity">
    <text evidence="3">Belongs to the transpeptidase family.</text>
</comment>
<dbReference type="GO" id="GO:0006508">
    <property type="term" value="P:proteolysis"/>
    <property type="evidence" value="ECO:0007669"/>
    <property type="project" value="UniProtKB-KW"/>
</dbReference>
<evidence type="ECO:0000256" key="8">
    <source>
        <dbReference type="ARBA" id="ARBA00022801"/>
    </source>
</evidence>
<dbReference type="GO" id="GO:0008360">
    <property type="term" value="P:regulation of cell shape"/>
    <property type="evidence" value="ECO:0007669"/>
    <property type="project" value="UniProtKB-KW"/>
</dbReference>
<evidence type="ECO:0000256" key="11">
    <source>
        <dbReference type="ARBA" id="ARBA00022989"/>
    </source>
</evidence>
<evidence type="ECO:0000313" key="20">
    <source>
        <dbReference type="Proteomes" id="UP000306740"/>
    </source>
</evidence>
<reference evidence="19 20" key="1">
    <citation type="submission" date="2019-05" db="EMBL/GenBank/DDBJ databases">
        <title>Mumia sp. nov., isolated from the intestinal contents of plateau pika (Ochotona curzoniae) in the Qinghai-Tibet plateau of China.</title>
        <authorList>
            <person name="Tian Z."/>
        </authorList>
    </citation>
    <scope>NUCLEOTIDE SEQUENCE [LARGE SCALE GENOMIC DNA]</scope>
    <source>
        <strain evidence="20">527</strain>
        <strain evidence="19">Z527</strain>
    </source>
</reference>
<keyword evidence="8 19" id="KW-0378">Hydrolase</keyword>
<dbReference type="OrthoDB" id="9766847at2"/>
<evidence type="ECO:0000259" key="16">
    <source>
        <dbReference type="Pfam" id="PF00905"/>
    </source>
</evidence>
<protein>
    <submittedName>
        <fullName evidence="19">Penicillin-binding protein 2</fullName>
        <ecNumber evidence="19">3.4.16.4</ecNumber>
    </submittedName>
</protein>
<dbReference type="SUPFAM" id="SSF56519">
    <property type="entry name" value="Penicillin binding protein dimerisation domain"/>
    <property type="match status" value="1"/>
</dbReference>
<evidence type="ECO:0000256" key="9">
    <source>
        <dbReference type="ARBA" id="ARBA00022960"/>
    </source>
</evidence>
<dbReference type="PANTHER" id="PTHR30627">
    <property type="entry name" value="PEPTIDOGLYCAN D,D-TRANSPEPTIDASE"/>
    <property type="match status" value="1"/>
</dbReference>
<sequence>MVTVRRSHARIVVVQVLVVALFATLVARLWYVQVVGGEEYQARAASNATRQVVVAPQRGLVVDAMGRPLVTNRSTWVVTVDRSRLTRLDVAEQTDVLERLARLVDLDYDALLDRIKLCGEEGAPEPPACWNGSPYEPVPVAQDVPRDLALSIAERAEEFPAVAAQQRYVRAYPSPEGVNAAQLLGYVSPITADEYAAARAADDDTRGAASMVGRAGLERGYDAELRGVPGTTGKAVDSRGRVIAEGTAVDPQAGKTLVTSVDARVQALAEAQLEKAIKKARTTHDDVTGRNYEATAGAVVVLDPDNGRVIAAASSPTYDPEVWVDGISDRKLRELYADDSGMPLLSRATQAQLAPGSTWKPFVAAGALEDRWDTGSRLDCSSGLQVGNRWFKNYESASYGSIGFDRALSVSCDTFFYRIAYEGWREQGGTEADEGVHDPLVEMARAFGFGARTGFDVPGEAAGRLGDRPWRQDYWEANKDRYCKIAEKPEKVESAYLRLFAREFCADGYVYRAGDAVNFSIGQGETLVTPLQLAVAYGALANGGTLYEPRAAKAVLDLDGRVLREIAPKKAGRVPVSKSHLRYIDRALLDTAKTGTMAWKMGGFPLDEVKIRSKTGTAEVTGRQTTGWVASYDENYVVVMMMEQAGTGSGSSGDAVRAIWEGLYGVKGGKVDRDAALMPRARPPKALPRVASDGRVLAPRSTKKGGR</sequence>
<feature type="region of interest" description="Disordered" evidence="14">
    <location>
        <begin position="679"/>
        <end position="707"/>
    </location>
</feature>
<keyword evidence="7 15" id="KW-0812">Transmembrane</keyword>
<evidence type="ECO:0000256" key="3">
    <source>
        <dbReference type="ARBA" id="ARBA00007171"/>
    </source>
</evidence>
<keyword evidence="13" id="KW-0961">Cell wall biogenesis/degradation</keyword>
<dbReference type="GO" id="GO:0005886">
    <property type="term" value="C:plasma membrane"/>
    <property type="evidence" value="ECO:0007669"/>
    <property type="project" value="UniProtKB-SubCell"/>
</dbReference>
<keyword evidence="19" id="KW-0121">Carboxypeptidase</keyword>
<evidence type="ECO:0000256" key="13">
    <source>
        <dbReference type="ARBA" id="ARBA00023316"/>
    </source>
</evidence>
<dbReference type="SUPFAM" id="SSF56601">
    <property type="entry name" value="beta-lactamase/transpeptidase-like"/>
    <property type="match status" value="1"/>
</dbReference>
<evidence type="ECO:0000313" key="18">
    <source>
        <dbReference type="EMBL" id="TNC46732.1"/>
    </source>
</evidence>
<feature type="domain" description="Penicillin-binding protein dimerisation" evidence="17">
    <location>
        <begin position="55"/>
        <end position="245"/>
    </location>
</feature>
<dbReference type="Gene3D" id="3.90.1310.10">
    <property type="entry name" value="Penicillin-binding protein 2a (Domain 2)"/>
    <property type="match status" value="1"/>
</dbReference>
<dbReference type="NCBIfam" id="TIGR03423">
    <property type="entry name" value="pbp2_mrdA"/>
    <property type="match status" value="1"/>
</dbReference>
<dbReference type="GO" id="GO:0071555">
    <property type="term" value="P:cell wall organization"/>
    <property type="evidence" value="ECO:0007669"/>
    <property type="project" value="UniProtKB-KW"/>
</dbReference>
<dbReference type="EMBL" id="VDFR01000052">
    <property type="protein sequence ID" value="TNC46732.1"/>
    <property type="molecule type" value="Genomic_DNA"/>
</dbReference>
<dbReference type="Gene3D" id="3.40.710.10">
    <property type="entry name" value="DD-peptidase/beta-lactamase superfamily"/>
    <property type="match status" value="1"/>
</dbReference>
<keyword evidence="10" id="KW-0573">Peptidoglycan synthesis</keyword>
<evidence type="ECO:0000256" key="14">
    <source>
        <dbReference type="SAM" id="MobiDB-lite"/>
    </source>
</evidence>
<dbReference type="EC" id="3.4.16.4" evidence="19"/>
<keyword evidence="6" id="KW-0645">Protease</keyword>
<evidence type="ECO:0000313" key="19">
    <source>
        <dbReference type="EMBL" id="TNC48815.1"/>
    </source>
</evidence>
<evidence type="ECO:0000256" key="5">
    <source>
        <dbReference type="ARBA" id="ARBA00022519"/>
    </source>
</evidence>
<dbReference type="InterPro" id="IPR036138">
    <property type="entry name" value="PBP_dimer_sf"/>
</dbReference>
<dbReference type="EMBL" id="VDFR01000032">
    <property type="protein sequence ID" value="TNC48815.1"/>
    <property type="molecule type" value="Genomic_DNA"/>
</dbReference>
<evidence type="ECO:0000256" key="2">
    <source>
        <dbReference type="ARBA" id="ARBA00004236"/>
    </source>
</evidence>
<dbReference type="Pfam" id="PF03717">
    <property type="entry name" value="PBP_dimer"/>
    <property type="match status" value="1"/>
</dbReference>
<feature type="transmembrane region" description="Helical" evidence="15">
    <location>
        <begin position="12"/>
        <end position="31"/>
    </location>
</feature>
<dbReference type="GO" id="GO:0009252">
    <property type="term" value="P:peptidoglycan biosynthetic process"/>
    <property type="evidence" value="ECO:0007669"/>
    <property type="project" value="UniProtKB-KW"/>
</dbReference>
<dbReference type="InterPro" id="IPR012338">
    <property type="entry name" value="Beta-lactam/transpept-like"/>
</dbReference>
<evidence type="ECO:0000256" key="12">
    <source>
        <dbReference type="ARBA" id="ARBA00023136"/>
    </source>
</evidence>
<dbReference type="PANTHER" id="PTHR30627:SF2">
    <property type="entry name" value="PEPTIDOGLYCAN D,D-TRANSPEPTIDASE MRDA"/>
    <property type="match status" value="1"/>
</dbReference>
<keyword evidence="4" id="KW-1003">Cell membrane</keyword>
<dbReference type="InterPro" id="IPR050515">
    <property type="entry name" value="Beta-lactam/transpept"/>
</dbReference>
<dbReference type="Pfam" id="PF00905">
    <property type="entry name" value="Transpeptidase"/>
    <property type="match status" value="1"/>
</dbReference>
<comment type="caution">
    <text evidence="19">The sequence shown here is derived from an EMBL/GenBank/DDBJ whole genome shotgun (WGS) entry which is preliminary data.</text>
</comment>
<evidence type="ECO:0000256" key="7">
    <source>
        <dbReference type="ARBA" id="ARBA00022692"/>
    </source>
</evidence>
<evidence type="ECO:0000256" key="15">
    <source>
        <dbReference type="SAM" id="Phobius"/>
    </source>
</evidence>
<accession>A0A5C4MXH7</accession>
<dbReference type="AlphaFoldDB" id="A0A5C4MXH7"/>
<keyword evidence="9" id="KW-0133">Cell shape</keyword>
<evidence type="ECO:0000256" key="1">
    <source>
        <dbReference type="ARBA" id="ARBA00004167"/>
    </source>
</evidence>
<feature type="domain" description="Penicillin-binding protein transpeptidase" evidence="16">
    <location>
        <begin position="297"/>
        <end position="659"/>
    </location>
</feature>
<evidence type="ECO:0000256" key="6">
    <source>
        <dbReference type="ARBA" id="ARBA00022670"/>
    </source>
</evidence>
<dbReference type="Proteomes" id="UP000306740">
    <property type="component" value="Unassembled WGS sequence"/>
</dbReference>
<dbReference type="InterPro" id="IPR005311">
    <property type="entry name" value="PBP_dimer"/>
</dbReference>
<evidence type="ECO:0000259" key="17">
    <source>
        <dbReference type="Pfam" id="PF03717"/>
    </source>
</evidence>
<proteinExistence type="inferred from homology"/>
<name>A0A5C4MXH7_9ACTN</name>
<organism evidence="19 20">
    <name type="scientific">Mumia zhuanghuii</name>
    <dbReference type="NCBI Taxonomy" id="2585211"/>
    <lineage>
        <taxon>Bacteria</taxon>
        <taxon>Bacillati</taxon>
        <taxon>Actinomycetota</taxon>
        <taxon>Actinomycetes</taxon>
        <taxon>Propionibacteriales</taxon>
        <taxon>Nocardioidaceae</taxon>
        <taxon>Mumia</taxon>
    </lineage>
</organism>
<dbReference type="InterPro" id="IPR017790">
    <property type="entry name" value="Penicillin-binding_protein_2"/>
</dbReference>
<keyword evidence="5" id="KW-0997">Cell inner membrane</keyword>